<dbReference type="Proteomes" id="UP001163046">
    <property type="component" value="Unassembled WGS sequence"/>
</dbReference>
<gene>
    <name evidence="2" type="ORF">OS493_013101</name>
</gene>
<name>A0A9W9YSU8_9CNID</name>
<sequence>MFGPSVSSTTSAYGAFGSNNSVYSSFRSNDSGMPNLPSRNLSDSAKSSPGFSTSLESDAFEPTANDDSGSKDEVKSDAPERRRKQSQPQKSPTRPPYLKSNSSPSKIINFVQKKMSSGNRSPEEKSSSSDDNKSDGPGKQTRRKLKEAAKNPSYKTISKPPVMSLNLSVDNTKEGDEKAQRETREIAEALMSPTLVKNPFRKRSGATNLSIEDRPRSISAPNSPSFDFQLPEANECCTSEPERD</sequence>
<organism evidence="2 3">
    <name type="scientific">Desmophyllum pertusum</name>
    <dbReference type="NCBI Taxonomy" id="174260"/>
    <lineage>
        <taxon>Eukaryota</taxon>
        <taxon>Metazoa</taxon>
        <taxon>Cnidaria</taxon>
        <taxon>Anthozoa</taxon>
        <taxon>Hexacorallia</taxon>
        <taxon>Scleractinia</taxon>
        <taxon>Caryophylliina</taxon>
        <taxon>Caryophylliidae</taxon>
        <taxon>Desmophyllum</taxon>
    </lineage>
</organism>
<feature type="compositionally biased region" description="Basic and acidic residues" evidence="1">
    <location>
        <begin position="68"/>
        <end position="80"/>
    </location>
</feature>
<feature type="region of interest" description="Disordered" evidence="1">
    <location>
        <begin position="1"/>
        <end position="181"/>
    </location>
</feature>
<reference evidence="2" key="1">
    <citation type="submission" date="2023-01" db="EMBL/GenBank/DDBJ databases">
        <title>Genome assembly of the deep-sea coral Lophelia pertusa.</title>
        <authorList>
            <person name="Herrera S."/>
            <person name="Cordes E."/>
        </authorList>
    </citation>
    <scope>NUCLEOTIDE SEQUENCE</scope>
    <source>
        <strain evidence="2">USNM1676648</strain>
        <tissue evidence="2">Polyp</tissue>
    </source>
</reference>
<feature type="compositionally biased region" description="Polar residues" evidence="1">
    <location>
        <begin position="1"/>
        <end position="56"/>
    </location>
</feature>
<evidence type="ECO:0000313" key="3">
    <source>
        <dbReference type="Proteomes" id="UP001163046"/>
    </source>
</evidence>
<feature type="compositionally biased region" description="Basic and acidic residues" evidence="1">
    <location>
        <begin position="171"/>
        <end position="181"/>
    </location>
</feature>
<keyword evidence="3" id="KW-1185">Reference proteome</keyword>
<dbReference type="AlphaFoldDB" id="A0A9W9YSU8"/>
<feature type="region of interest" description="Disordered" evidence="1">
    <location>
        <begin position="198"/>
        <end position="244"/>
    </location>
</feature>
<feature type="compositionally biased region" description="Basic and acidic residues" evidence="1">
    <location>
        <begin position="121"/>
        <end position="136"/>
    </location>
</feature>
<proteinExistence type="predicted"/>
<dbReference type="EMBL" id="MU827307">
    <property type="protein sequence ID" value="KAJ7362013.1"/>
    <property type="molecule type" value="Genomic_DNA"/>
</dbReference>
<protein>
    <submittedName>
        <fullName evidence="2">Uncharacterized protein</fullName>
    </submittedName>
</protein>
<comment type="caution">
    <text evidence="2">The sequence shown here is derived from an EMBL/GenBank/DDBJ whole genome shotgun (WGS) entry which is preliminary data.</text>
</comment>
<evidence type="ECO:0000313" key="2">
    <source>
        <dbReference type="EMBL" id="KAJ7362013.1"/>
    </source>
</evidence>
<evidence type="ECO:0000256" key="1">
    <source>
        <dbReference type="SAM" id="MobiDB-lite"/>
    </source>
</evidence>
<accession>A0A9W9YSU8</accession>